<feature type="transmembrane region" description="Helical" evidence="6">
    <location>
        <begin position="150"/>
        <end position="171"/>
    </location>
</feature>
<dbReference type="InterPro" id="IPR030185">
    <property type="entry name" value="Mae1"/>
</dbReference>
<evidence type="ECO:0000313" key="8">
    <source>
        <dbReference type="Proteomes" id="UP000605986"/>
    </source>
</evidence>
<dbReference type="InterPro" id="IPR004695">
    <property type="entry name" value="SLAC1/Mae1/Ssu1/TehA"/>
</dbReference>
<keyword evidence="8" id="KW-1185">Reference proteome</keyword>
<feature type="transmembrane region" description="Helical" evidence="6">
    <location>
        <begin position="333"/>
        <end position="352"/>
    </location>
</feature>
<dbReference type="OrthoDB" id="2901184at2759"/>
<evidence type="ECO:0000256" key="5">
    <source>
        <dbReference type="SAM" id="MobiDB-lite"/>
    </source>
</evidence>
<dbReference type="CDD" id="cd09317">
    <property type="entry name" value="TDT_Mae1_like"/>
    <property type="match status" value="1"/>
</dbReference>
<evidence type="ECO:0000256" key="3">
    <source>
        <dbReference type="ARBA" id="ARBA00022989"/>
    </source>
</evidence>
<dbReference type="GO" id="GO:0015140">
    <property type="term" value="F:malate transmembrane transporter activity"/>
    <property type="evidence" value="ECO:0007669"/>
    <property type="project" value="InterPro"/>
</dbReference>
<dbReference type="EMBL" id="JAADJG010000362">
    <property type="protein sequence ID" value="KAF4448036.1"/>
    <property type="molecule type" value="Genomic_DNA"/>
</dbReference>
<evidence type="ECO:0000256" key="1">
    <source>
        <dbReference type="ARBA" id="ARBA00004141"/>
    </source>
</evidence>
<name>A0A8H4NXB0_9HYPO</name>
<keyword evidence="2 6" id="KW-0812">Transmembrane</keyword>
<protein>
    <recommendedName>
        <fullName evidence="9">Malic acid transport protein</fullName>
    </recommendedName>
</protein>
<evidence type="ECO:0008006" key="9">
    <source>
        <dbReference type="Google" id="ProtNLM"/>
    </source>
</evidence>
<dbReference type="InterPro" id="IPR038665">
    <property type="entry name" value="Voltage-dep_anion_channel_sf"/>
</dbReference>
<reference evidence="7" key="1">
    <citation type="submission" date="2020-01" db="EMBL/GenBank/DDBJ databases">
        <title>Identification and distribution of gene clusters putatively required for synthesis of sphingolipid metabolism inhibitors in phylogenetically diverse species of the filamentous fungus Fusarium.</title>
        <authorList>
            <person name="Kim H.-S."/>
            <person name="Busman M."/>
            <person name="Brown D.W."/>
            <person name="Divon H."/>
            <person name="Uhlig S."/>
            <person name="Proctor R.H."/>
        </authorList>
    </citation>
    <scope>NUCLEOTIDE SEQUENCE</scope>
    <source>
        <strain evidence="7">NRRL 53441</strain>
    </source>
</reference>
<feature type="transmembrane region" description="Helical" evidence="6">
    <location>
        <begin position="222"/>
        <end position="240"/>
    </location>
</feature>
<feature type="transmembrane region" description="Helical" evidence="6">
    <location>
        <begin position="364"/>
        <end position="388"/>
    </location>
</feature>
<keyword evidence="4 6" id="KW-0472">Membrane</keyword>
<accession>A0A8H4NXB0</accession>
<feature type="transmembrane region" description="Helical" evidence="6">
    <location>
        <begin position="252"/>
        <end position="273"/>
    </location>
</feature>
<dbReference type="Proteomes" id="UP000605986">
    <property type="component" value="Unassembled WGS sequence"/>
</dbReference>
<comment type="subcellular location">
    <subcellularLocation>
        <location evidence="1">Membrane</location>
        <topology evidence="1">Multi-pass membrane protein</topology>
    </subcellularLocation>
</comment>
<dbReference type="Pfam" id="PF03595">
    <property type="entry name" value="SLAC1"/>
    <property type="match status" value="1"/>
</dbReference>
<feature type="region of interest" description="Disordered" evidence="5">
    <location>
        <begin position="1"/>
        <end position="31"/>
    </location>
</feature>
<feature type="transmembrane region" description="Helical" evidence="6">
    <location>
        <begin position="69"/>
        <end position="93"/>
    </location>
</feature>
<feature type="transmembrane region" description="Helical" evidence="6">
    <location>
        <begin position="183"/>
        <end position="202"/>
    </location>
</feature>
<dbReference type="Gene3D" id="1.50.10.150">
    <property type="entry name" value="Voltage-dependent anion channel"/>
    <property type="match status" value="1"/>
</dbReference>
<keyword evidence="3 6" id="KW-1133">Transmembrane helix</keyword>
<feature type="transmembrane region" description="Helical" evidence="6">
    <location>
        <begin position="113"/>
        <end position="130"/>
    </location>
</feature>
<evidence type="ECO:0000256" key="2">
    <source>
        <dbReference type="ARBA" id="ARBA00022692"/>
    </source>
</evidence>
<proteinExistence type="predicted"/>
<dbReference type="PANTHER" id="PTHR31162:SF0">
    <property type="entry name" value="MALIC ACID TRANSPORT PROTEIN"/>
    <property type="match status" value="1"/>
</dbReference>
<sequence>MTQEELHQNLAENVTQPNHVEANHAHSKNKNANKETSLVDRFTWGNFTCTQSTGGVALMLSQSPYRFHGLQTIGVVVFILNLVLFVIFSTAMICRFVRRPSSLRKSVMKPPEAYFTGSLWLSIATIIMGVQSFGVPHAGSWLIDAVRVLFWIYGAITLTYNIVIFVVMFSLAPFAPGSMSSPMFLMIYNTMLTGTVASVIAADQSPSQRMDIIVAGIAFEGLGWILCLLFLPHFVGNLLVNGLGPVNLRPGLFISVGSAGYTIIALIGCAKAIPDGHGYFAKHPTAAETLNIMALWIGIFIWLFTFWLFAIAAVAHVPILISKLRGDKSGSQMSFALPWWAIVFPNVGFTIATGYIGEELESNAISWLATVMTILVFAAWLMDMYLHLKSIFQKRIM</sequence>
<gene>
    <name evidence="7" type="ORF">F53441_8511</name>
</gene>
<dbReference type="AlphaFoldDB" id="A0A8H4NXB0"/>
<feature type="transmembrane region" description="Helical" evidence="6">
    <location>
        <begin position="293"/>
        <end position="321"/>
    </location>
</feature>
<evidence type="ECO:0000256" key="6">
    <source>
        <dbReference type="SAM" id="Phobius"/>
    </source>
</evidence>
<organism evidence="7 8">
    <name type="scientific">Fusarium austroafricanum</name>
    <dbReference type="NCBI Taxonomy" id="2364996"/>
    <lineage>
        <taxon>Eukaryota</taxon>
        <taxon>Fungi</taxon>
        <taxon>Dikarya</taxon>
        <taxon>Ascomycota</taxon>
        <taxon>Pezizomycotina</taxon>
        <taxon>Sordariomycetes</taxon>
        <taxon>Hypocreomycetidae</taxon>
        <taxon>Hypocreales</taxon>
        <taxon>Nectriaceae</taxon>
        <taxon>Fusarium</taxon>
        <taxon>Fusarium concolor species complex</taxon>
    </lineage>
</organism>
<dbReference type="GO" id="GO:0016020">
    <property type="term" value="C:membrane"/>
    <property type="evidence" value="ECO:0007669"/>
    <property type="project" value="UniProtKB-SubCell"/>
</dbReference>
<dbReference type="PANTHER" id="PTHR31162">
    <property type="entry name" value="MALIC ACID TRANSPORT PROTEIN-RELATED"/>
    <property type="match status" value="1"/>
</dbReference>
<evidence type="ECO:0000313" key="7">
    <source>
        <dbReference type="EMBL" id="KAF4448036.1"/>
    </source>
</evidence>
<comment type="caution">
    <text evidence="7">The sequence shown here is derived from an EMBL/GenBank/DDBJ whole genome shotgun (WGS) entry which is preliminary data.</text>
</comment>
<evidence type="ECO:0000256" key="4">
    <source>
        <dbReference type="ARBA" id="ARBA00023136"/>
    </source>
</evidence>